<accession>A0ABY8THL1</accession>
<gene>
    <name evidence="4" type="ORF">OEZ85_007993</name>
</gene>
<sequence length="167" mass="18076">MTITYKPIAQEYLSAVKTLNSVIFPVKYHDRVYQDALACGPVSQLAFEGDTLVGAILCRLEALPGGAAQLYIISLGVLAPVRGAGIGSQLLAASLACCEHDTAIQRATLHVHTANTEALEFYSRKGFTVTETIAGYYKRIDPPDAAVLVKQLQPEEQQQQAQQQQDA</sequence>
<name>A0ABY8THL1_TETOB</name>
<organism evidence="4 5">
    <name type="scientific">Tetradesmus obliquus</name>
    <name type="common">Green alga</name>
    <name type="synonym">Acutodesmus obliquus</name>
    <dbReference type="NCBI Taxonomy" id="3088"/>
    <lineage>
        <taxon>Eukaryota</taxon>
        <taxon>Viridiplantae</taxon>
        <taxon>Chlorophyta</taxon>
        <taxon>core chlorophytes</taxon>
        <taxon>Chlorophyceae</taxon>
        <taxon>CS clade</taxon>
        <taxon>Sphaeropleales</taxon>
        <taxon>Scenedesmaceae</taxon>
        <taxon>Tetradesmus</taxon>
    </lineage>
</organism>
<dbReference type="InterPro" id="IPR016181">
    <property type="entry name" value="Acyl_CoA_acyltransferase"/>
</dbReference>
<evidence type="ECO:0000313" key="4">
    <source>
        <dbReference type="EMBL" id="WIA08563.1"/>
    </source>
</evidence>
<dbReference type="InterPro" id="IPR051556">
    <property type="entry name" value="N-term/lysine_N-AcTrnsfr"/>
</dbReference>
<protein>
    <recommendedName>
        <fullName evidence="3">N-acetyltransferase domain-containing protein</fullName>
    </recommendedName>
</protein>
<dbReference type="PROSITE" id="PS51186">
    <property type="entry name" value="GNAT"/>
    <property type="match status" value="1"/>
</dbReference>
<dbReference type="CDD" id="cd04301">
    <property type="entry name" value="NAT_SF"/>
    <property type="match status" value="1"/>
</dbReference>
<dbReference type="Proteomes" id="UP001244341">
    <property type="component" value="Chromosome 1b"/>
</dbReference>
<evidence type="ECO:0000256" key="2">
    <source>
        <dbReference type="ARBA" id="ARBA00023315"/>
    </source>
</evidence>
<dbReference type="PANTHER" id="PTHR42919:SF8">
    <property type="entry name" value="N-ALPHA-ACETYLTRANSFERASE 50"/>
    <property type="match status" value="1"/>
</dbReference>
<reference evidence="4 5" key="1">
    <citation type="submission" date="2023-05" db="EMBL/GenBank/DDBJ databases">
        <title>A 100% complete, gapless, phased diploid assembly of the Scenedesmus obliquus UTEX 3031 genome.</title>
        <authorList>
            <person name="Biondi T.C."/>
            <person name="Hanschen E.R."/>
            <person name="Kwon T."/>
            <person name="Eng W."/>
            <person name="Kruse C.P.S."/>
            <person name="Koehler S.I."/>
            <person name="Kunde Y."/>
            <person name="Gleasner C.D."/>
            <person name="You Mak K.T."/>
            <person name="Polle J."/>
            <person name="Hovde B.T."/>
            <person name="Starkenburg S.R."/>
        </authorList>
    </citation>
    <scope>NUCLEOTIDE SEQUENCE [LARGE SCALE GENOMIC DNA]</scope>
    <source>
        <strain evidence="4 5">DOE0152z</strain>
    </source>
</reference>
<keyword evidence="1" id="KW-0808">Transferase</keyword>
<keyword evidence="5" id="KW-1185">Reference proteome</keyword>
<proteinExistence type="predicted"/>
<keyword evidence="2" id="KW-0012">Acyltransferase</keyword>
<dbReference type="EMBL" id="CP126208">
    <property type="protein sequence ID" value="WIA08563.1"/>
    <property type="molecule type" value="Genomic_DNA"/>
</dbReference>
<evidence type="ECO:0000256" key="1">
    <source>
        <dbReference type="ARBA" id="ARBA00022679"/>
    </source>
</evidence>
<dbReference type="PANTHER" id="PTHR42919">
    <property type="entry name" value="N-ALPHA-ACETYLTRANSFERASE"/>
    <property type="match status" value="1"/>
</dbReference>
<feature type="domain" description="N-acetyltransferase" evidence="3">
    <location>
        <begin position="3"/>
        <end position="153"/>
    </location>
</feature>
<dbReference type="Gene3D" id="3.40.630.30">
    <property type="match status" value="1"/>
</dbReference>
<dbReference type="Pfam" id="PF00583">
    <property type="entry name" value="Acetyltransf_1"/>
    <property type="match status" value="1"/>
</dbReference>
<evidence type="ECO:0000259" key="3">
    <source>
        <dbReference type="PROSITE" id="PS51186"/>
    </source>
</evidence>
<evidence type="ECO:0000313" key="5">
    <source>
        <dbReference type="Proteomes" id="UP001244341"/>
    </source>
</evidence>
<dbReference type="SUPFAM" id="SSF55729">
    <property type="entry name" value="Acyl-CoA N-acyltransferases (Nat)"/>
    <property type="match status" value="1"/>
</dbReference>
<dbReference type="InterPro" id="IPR000182">
    <property type="entry name" value="GNAT_dom"/>
</dbReference>